<evidence type="ECO:0000256" key="3">
    <source>
        <dbReference type="ARBA" id="ARBA00012438"/>
    </source>
</evidence>
<dbReference type="RefSeq" id="WP_155145289.1">
    <property type="nucleotide sequence ID" value="NZ_JACOPQ010000001.1"/>
</dbReference>
<dbReference type="SMART" id="SM00387">
    <property type="entry name" value="HATPase_c"/>
    <property type="match status" value="1"/>
</dbReference>
<evidence type="ECO:0000256" key="6">
    <source>
        <dbReference type="ARBA" id="ARBA00022777"/>
    </source>
</evidence>
<dbReference type="CDD" id="cd00075">
    <property type="entry name" value="HATPase"/>
    <property type="match status" value="1"/>
</dbReference>
<keyword evidence="5" id="KW-0808">Transferase</keyword>
<dbReference type="InterPro" id="IPR036890">
    <property type="entry name" value="HATPase_C_sf"/>
</dbReference>
<dbReference type="InterPro" id="IPR004358">
    <property type="entry name" value="Sig_transdc_His_kin-like_C"/>
</dbReference>
<evidence type="ECO:0000256" key="4">
    <source>
        <dbReference type="ARBA" id="ARBA00022553"/>
    </source>
</evidence>
<dbReference type="Gene3D" id="1.10.287.130">
    <property type="match status" value="1"/>
</dbReference>
<dbReference type="EC" id="2.7.13.3" evidence="3"/>
<keyword evidence="8" id="KW-0812">Transmembrane</keyword>
<feature type="transmembrane region" description="Helical" evidence="8">
    <location>
        <begin position="20"/>
        <end position="40"/>
    </location>
</feature>
<keyword evidence="6 10" id="KW-0418">Kinase</keyword>
<feature type="transmembrane region" description="Helical" evidence="8">
    <location>
        <begin position="181"/>
        <end position="206"/>
    </location>
</feature>
<dbReference type="CDD" id="cd00082">
    <property type="entry name" value="HisKA"/>
    <property type="match status" value="1"/>
</dbReference>
<comment type="caution">
    <text evidence="10">The sequence shown here is derived from an EMBL/GenBank/DDBJ whole genome shotgun (WGS) entry which is preliminary data.</text>
</comment>
<keyword evidence="8" id="KW-0472">Membrane</keyword>
<dbReference type="FunFam" id="3.30.565.10:FF:000006">
    <property type="entry name" value="Sensor histidine kinase WalK"/>
    <property type="match status" value="1"/>
</dbReference>
<dbReference type="InterPro" id="IPR050736">
    <property type="entry name" value="Sensor_HK_Regulatory"/>
</dbReference>
<dbReference type="SMART" id="SM00388">
    <property type="entry name" value="HisKA"/>
    <property type="match status" value="1"/>
</dbReference>
<organism evidence="10 11">
    <name type="scientific">Lawsonibacter faecis</name>
    <dbReference type="NCBI Taxonomy" id="2763052"/>
    <lineage>
        <taxon>Bacteria</taxon>
        <taxon>Bacillati</taxon>
        <taxon>Bacillota</taxon>
        <taxon>Clostridia</taxon>
        <taxon>Eubacteriales</taxon>
        <taxon>Oscillospiraceae</taxon>
        <taxon>Lawsonibacter</taxon>
    </lineage>
</organism>
<dbReference type="PRINTS" id="PR00344">
    <property type="entry name" value="BCTRLSENSOR"/>
</dbReference>
<dbReference type="PANTHER" id="PTHR43711:SF1">
    <property type="entry name" value="HISTIDINE KINASE 1"/>
    <property type="match status" value="1"/>
</dbReference>
<protein>
    <recommendedName>
        <fullName evidence="3">histidine kinase</fullName>
        <ecNumber evidence="3">2.7.13.3</ecNumber>
    </recommendedName>
</protein>
<comment type="catalytic activity">
    <reaction evidence="1">
        <text>ATP + protein L-histidine = ADP + protein N-phospho-L-histidine.</text>
        <dbReference type="EC" id="2.7.13.3"/>
    </reaction>
</comment>
<accession>A0A8J6MBT7</accession>
<dbReference type="AlphaFoldDB" id="A0A8J6MBT7"/>
<dbReference type="InterPro" id="IPR005467">
    <property type="entry name" value="His_kinase_dom"/>
</dbReference>
<dbReference type="SUPFAM" id="SSF47384">
    <property type="entry name" value="Homodimeric domain of signal transducing histidine kinase"/>
    <property type="match status" value="1"/>
</dbReference>
<evidence type="ECO:0000256" key="1">
    <source>
        <dbReference type="ARBA" id="ARBA00000085"/>
    </source>
</evidence>
<feature type="domain" description="Histidine kinase" evidence="9">
    <location>
        <begin position="226"/>
        <end position="438"/>
    </location>
</feature>
<sequence>MLKRGGKPDPLRGLRVRLTLLSAALTGAVLVAMALVALSISEGQLRRSGESAFQSNINTVVTKLQTDRILSVTWLAQTEAADRLIISISDAGRPLQYTGSWTPATSRAALIQRVQTEALALGVDAGRPPLSVIETTGTAPFSVAGDSGERYLAAVVLVPAHDSWLSLTLLRDMSAADRQIILLRLSFIALVALGVAVLVALCWVFAGRAIRPIAENQRRQAEFIAAASHELRSPLAVIRTSASALGVDPAQTDRLRGSIDRECARMARLVDDLLSLAGLDSGTWSVRHETVDTDTLLLETADGFYGVARQKGQSLSLEVPDDPLPPIVGDPQRLRQVLTVLLDNAFSYTPAGGSVTLSGAADGPWVCLRVSDTGPGIPAQHLPHVFERFYRADAARGDKNHFGLGLSIAHELAALHGGELTVERTSPAGTTFLLRLPK</sequence>
<dbReference type="GO" id="GO:0000155">
    <property type="term" value="F:phosphorelay sensor kinase activity"/>
    <property type="evidence" value="ECO:0007669"/>
    <property type="project" value="InterPro"/>
</dbReference>
<keyword evidence="4" id="KW-0597">Phosphoprotein</keyword>
<dbReference type="Pfam" id="PF00512">
    <property type="entry name" value="HisKA"/>
    <property type="match status" value="1"/>
</dbReference>
<dbReference type="InterPro" id="IPR003594">
    <property type="entry name" value="HATPase_dom"/>
</dbReference>
<dbReference type="InterPro" id="IPR036097">
    <property type="entry name" value="HisK_dim/P_sf"/>
</dbReference>
<keyword evidence="11" id="KW-1185">Reference proteome</keyword>
<evidence type="ECO:0000256" key="8">
    <source>
        <dbReference type="SAM" id="Phobius"/>
    </source>
</evidence>
<keyword evidence="7" id="KW-0902">Two-component regulatory system</keyword>
<evidence type="ECO:0000313" key="11">
    <source>
        <dbReference type="Proteomes" id="UP000607645"/>
    </source>
</evidence>
<gene>
    <name evidence="10" type="ORF">H8S62_00870</name>
</gene>
<dbReference type="InterPro" id="IPR003661">
    <property type="entry name" value="HisK_dim/P_dom"/>
</dbReference>
<reference evidence="10" key="1">
    <citation type="submission" date="2020-08" db="EMBL/GenBank/DDBJ databases">
        <title>Genome public.</title>
        <authorList>
            <person name="Liu C."/>
            <person name="Sun Q."/>
        </authorList>
    </citation>
    <scope>NUCLEOTIDE SEQUENCE</scope>
    <source>
        <strain evidence="10">NSJ-52</strain>
    </source>
</reference>
<evidence type="ECO:0000256" key="7">
    <source>
        <dbReference type="ARBA" id="ARBA00023012"/>
    </source>
</evidence>
<evidence type="ECO:0000259" key="9">
    <source>
        <dbReference type="PROSITE" id="PS50109"/>
    </source>
</evidence>
<dbReference type="PROSITE" id="PS50109">
    <property type="entry name" value="HIS_KIN"/>
    <property type="match status" value="1"/>
</dbReference>
<dbReference type="PANTHER" id="PTHR43711">
    <property type="entry name" value="TWO-COMPONENT HISTIDINE KINASE"/>
    <property type="match status" value="1"/>
</dbReference>
<dbReference type="Gene3D" id="3.30.565.10">
    <property type="entry name" value="Histidine kinase-like ATPase, C-terminal domain"/>
    <property type="match status" value="1"/>
</dbReference>
<keyword evidence="8" id="KW-1133">Transmembrane helix</keyword>
<evidence type="ECO:0000256" key="2">
    <source>
        <dbReference type="ARBA" id="ARBA00004370"/>
    </source>
</evidence>
<evidence type="ECO:0000256" key="5">
    <source>
        <dbReference type="ARBA" id="ARBA00022679"/>
    </source>
</evidence>
<dbReference type="Proteomes" id="UP000607645">
    <property type="component" value="Unassembled WGS sequence"/>
</dbReference>
<comment type="subcellular location">
    <subcellularLocation>
        <location evidence="2">Membrane</location>
    </subcellularLocation>
</comment>
<name>A0A8J6MBT7_9FIRM</name>
<evidence type="ECO:0000313" key="10">
    <source>
        <dbReference type="EMBL" id="MBC5735559.1"/>
    </source>
</evidence>
<dbReference type="SUPFAM" id="SSF55874">
    <property type="entry name" value="ATPase domain of HSP90 chaperone/DNA topoisomerase II/histidine kinase"/>
    <property type="match status" value="1"/>
</dbReference>
<dbReference type="EMBL" id="JACOPQ010000001">
    <property type="protein sequence ID" value="MBC5735559.1"/>
    <property type="molecule type" value="Genomic_DNA"/>
</dbReference>
<dbReference type="Pfam" id="PF02518">
    <property type="entry name" value="HATPase_c"/>
    <property type="match status" value="1"/>
</dbReference>
<dbReference type="GO" id="GO:0016020">
    <property type="term" value="C:membrane"/>
    <property type="evidence" value="ECO:0007669"/>
    <property type="project" value="UniProtKB-SubCell"/>
</dbReference>
<proteinExistence type="predicted"/>